<dbReference type="KEGG" id="lcre:Pla8534_14330"/>
<dbReference type="SUPFAM" id="SSF52266">
    <property type="entry name" value="SGNH hydrolase"/>
    <property type="match status" value="1"/>
</dbReference>
<dbReference type="Pfam" id="PF14606">
    <property type="entry name" value="Lipase_GDSL_3"/>
    <property type="match status" value="1"/>
</dbReference>
<dbReference type="Gene3D" id="2.60.120.260">
    <property type="entry name" value="Galactose-binding domain-like"/>
    <property type="match status" value="1"/>
</dbReference>
<evidence type="ECO:0008006" key="6">
    <source>
        <dbReference type="Google" id="ProtNLM"/>
    </source>
</evidence>
<keyword evidence="5" id="KW-1185">Reference proteome</keyword>
<dbReference type="InterPro" id="IPR051532">
    <property type="entry name" value="Ester_Hydrolysis_Enzymes"/>
</dbReference>
<dbReference type="PANTHER" id="PTHR30383">
    <property type="entry name" value="THIOESTERASE 1/PROTEASE 1/LYSOPHOSPHOLIPASE L1"/>
    <property type="match status" value="1"/>
</dbReference>
<feature type="domain" description="SGNH hydrolase-type esterase N-terminal" evidence="3">
    <location>
        <begin position="31"/>
        <end position="171"/>
    </location>
</feature>
<evidence type="ECO:0000256" key="1">
    <source>
        <dbReference type="SAM" id="SignalP"/>
    </source>
</evidence>
<dbReference type="GO" id="GO:0016788">
    <property type="term" value="F:hydrolase activity, acting on ester bonds"/>
    <property type="evidence" value="ECO:0007669"/>
    <property type="project" value="UniProtKB-ARBA"/>
</dbReference>
<protein>
    <recommendedName>
        <fullName evidence="6">SGNH hydrolase-type esterase domain-containing protein</fullName>
    </recommendedName>
</protein>
<evidence type="ECO:0000313" key="5">
    <source>
        <dbReference type="Proteomes" id="UP000317648"/>
    </source>
</evidence>
<feature type="chain" id="PRO_5022041515" description="SGNH hydrolase-type esterase domain-containing protein" evidence="1">
    <location>
        <begin position="28"/>
        <end position="366"/>
    </location>
</feature>
<evidence type="ECO:0000313" key="4">
    <source>
        <dbReference type="EMBL" id="QDU93652.1"/>
    </source>
</evidence>
<proteinExistence type="predicted"/>
<sequence length="366" mass="39815" precursor="true">MSPFVRRLSLRCLVLSLLLCGASSVAAAEMVWIDLHQLGVEGQAWKEVKAPYDRLPAKAEGVVRDPVWSLSRHSAGMAARFVTDATEIHARWTLTSPNLAMSHMPATGVSGVDLYVRTDEGWRWLAVGRPSAQTNSVTLVSGLSPGVREYLLYLPLYNGVSSVEVGVPAANVIKKAPPRPKHLAKPILFWGTSITHGACASRPGTTHSAILGRRFDRPIINLGFSGNGKMEPEVAQLAAELDPAVYVIDCLPNMNASEVEQRVEGLVEILRKAHPTTPIVLAEDRTYANAFLIPSKAERNATSRVALRAGFERLQKKGVKHLYYLPGDTQLGADGDDTVDSSHPNDLGFMRMADAFDKVLRPLLAP</sequence>
<dbReference type="Pfam" id="PF14607">
    <property type="entry name" value="GxDLY"/>
    <property type="match status" value="1"/>
</dbReference>
<dbReference type="InterPro" id="IPR013830">
    <property type="entry name" value="SGNH_hydro"/>
</dbReference>
<keyword evidence="1" id="KW-0732">Signal</keyword>
<name>A0A518DP91_9BACT</name>
<dbReference type="AlphaFoldDB" id="A0A518DP91"/>
<reference evidence="4 5" key="1">
    <citation type="submission" date="2019-02" db="EMBL/GenBank/DDBJ databases">
        <title>Deep-cultivation of Planctomycetes and their phenomic and genomic characterization uncovers novel biology.</title>
        <authorList>
            <person name="Wiegand S."/>
            <person name="Jogler M."/>
            <person name="Boedeker C."/>
            <person name="Pinto D."/>
            <person name="Vollmers J."/>
            <person name="Rivas-Marin E."/>
            <person name="Kohn T."/>
            <person name="Peeters S.H."/>
            <person name="Heuer A."/>
            <person name="Rast P."/>
            <person name="Oberbeckmann S."/>
            <person name="Bunk B."/>
            <person name="Jeske O."/>
            <person name="Meyerdierks A."/>
            <person name="Storesund J.E."/>
            <person name="Kallscheuer N."/>
            <person name="Luecker S."/>
            <person name="Lage O.M."/>
            <person name="Pohl T."/>
            <person name="Merkel B.J."/>
            <person name="Hornburger P."/>
            <person name="Mueller R.-W."/>
            <person name="Bruemmer F."/>
            <person name="Labrenz M."/>
            <person name="Spormann A.M."/>
            <person name="Op den Camp H."/>
            <person name="Overmann J."/>
            <person name="Amann R."/>
            <person name="Jetten M.S.M."/>
            <person name="Mascher T."/>
            <person name="Medema M.H."/>
            <person name="Devos D.P."/>
            <person name="Kaster A.-K."/>
            <person name="Ovreas L."/>
            <person name="Rohde M."/>
            <person name="Galperin M.Y."/>
            <person name="Jogler C."/>
        </authorList>
    </citation>
    <scope>NUCLEOTIDE SEQUENCE [LARGE SCALE GENOMIC DNA]</scope>
    <source>
        <strain evidence="4 5">Pla85_3_4</strain>
    </source>
</reference>
<dbReference type="PANTHER" id="PTHR30383:SF29">
    <property type="entry name" value="SGNH HYDROLASE-TYPE ESTERASE DOMAIN-CONTAINING PROTEIN"/>
    <property type="match status" value="1"/>
</dbReference>
<evidence type="ECO:0000259" key="2">
    <source>
        <dbReference type="Pfam" id="PF14606"/>
    </source>
</evidence>
<dbReference type="Proteomes" id="UP000317648">
    <property type="component" value="Chromosome"/>
</dbReference>
<accession>A0A518DP91</accession>
<feature type="domain" description="SGNH hydrolase-type esterase" evidence="2">
    <location>
        <begin position="185"/>
        <end position="361"/>
    </location>
</feature>
<dbReference type="RefSeq" id="WP_145050705.1">
    <property type="nucleotide sequence ID" value="NZ_CP036433.1"/>
</dbReference>
<gene>
    <name evidence="4" type="ORF">Pla8534_14330</name>
</gene>
<evidence type="ECO:0000259" key="3">
    <source>
        <dbReference type="Pfam" id="PF14607"/>
    </source>
</evidence>
<dbReference type="InterPro" id="IPR032740">
    <property type="entry name" value="GxDLY"/>
</dbReference>
<feature type="signal peptide" evidence="1">
    <location>
        <begin position="1"/>
        <end position="27"/>
    </location>
</feature>
<dbReference type="OrthoDB" id="5624617at2"/>
<dbReference type="Gene3D" id="3.40.50.1110">
    <property type="entry name" value="SGNH hydrolase"/>
    <property type="match status" value="1"/>
</dbReference>
<dbReference type="CDD" id="cd01844">
    <property type="entry name" value="SGNH_hydrolase_like_6"/>
    <property type="match status" value="1"/>
</dbReference>
<organism evidence="4 5">
    <name type="scientific">Lignipirellula cremea</name>
    <dbReference type="NCBI Taxonomy" id="2528010"/>
    <lineage>
        <taxon>Bacteria</taxon>
        <taxon>Pseudomonadati</taxon>
        <taxon>Planctomycetota</taxon>
        <taxon>Planctomycetia</taxon>
        <taxon>Pirellulales</taxon>
        <taxon>Pirellulaceae</taxon>
        <taxon>Lignipirellula</taxon>
    </lineage>
</organism>
<dbReference type="EMBL" id="CP036433">
    <property type="protein sequence ID" value="QDU93652.1"/>
    <property type="molecule type" value="Genomic_DNA"/>
</dbReference>
<dbReference type="InterPro" id="IPR036514">
    <property type="entry name" value="SGNH_hydro_sf"/>
</dbReference>